<reference evidence="1" key="1">
    <citation type="submission" date="2022-11" db="EMBL/GenBank/DDBJ databases">
        <title>Genome Sequence of Boeremia exigua.</title>
        <authorList>
            <person name="Buettner E."/>
        </authorList>
    </citation>
    <scope>NUCLEOTIDE SEQUENCE</scope>
    <source>
        <strain evidence="1">CU02</strain>
    </source>
</reference>
<evidence type="ECO:0000313" key="1">
    <source>
        <dbReference type="EMBL" id="KAJ8117010.1"/>
    </source>
</evidence>
<dbReference type="Proteomes" id="UP001153331">
    <property type="component" value="Unassembled WGS sequence"/>
</dbReference>
<protein>
    <submittedName>
        <fullName evidence="1">Uncharacterized protein</fullName>
    </submittedName>
</protein>
<evidence type="ECO:0000313" key="2">
    <source>
        <dbReference type="Proteomes" id="UP001153331"/>
    </source>
</evidence>
<sequence length="778" mass="87944">MDISRHFSLRKRQRSRDAQTTEDESASSYLPLLESPINEDAQEMLSSRASDIEKMTTNTGEAGVSVTTMLAGNGRTSSGNIVIYKPHHEASSIELFYDLFFVANLAYFTAMHQHIDTQSLINYLKLFTLLWFTWLSTTLFDVRFGIDCVWNRLHKVIQFGVFTGFVFAGPVFDKYNNSYDKESYRHFAIVLIVSRACIAVQYAVVMWQGRSFRQTLLPLGLSTAIHVAAAVAYAITLVVPHGKEISEGQQIVWVVIAIVEGLAVLLTAMIWRIVSFKYTHIVERLQLLTLIIIGEGIIGMVKSVACVTKGQAKNNSTELGSVMAAVVLLYLIYMLYFDQFSEDRFGTLRQQVWSLLHYPLHMAIVVCVEGNTSLIVWNSAVQALKFIWSLKCEDYSDPADNFDNVADYIAHLDLAMIDINNRFRSKKWAETYDWSLNVTAINNYTELYRFKSEVWNNKTGELVRAIFTRAQVFVFEAHADTLAKLNAVTPINRAVTTDAQQAIETRLNAIYDVFNVTVMSFYIGAGVMLLLLAILYWFNKMHKTKYEFGEIINRVVVGFILIVVGVACIIGDESTQGFKFKVSQWIIAIVVFSFVTVLVLDNILLALSRKTSRRNARRDASWRTSNVYNLDASTQDLLPHHPYSRTASRSPSCSAPLSRVSSTTKIPLSQIQTRISYHSHVTPTSRHHRSRSGTSQTRHNAIDFVQYPLPQSCSSSTEMDQIGLAMSPPLPKRNPSRGQDRNGKRKAKEAPDDEQADWSDAQRSDREDLRILGRARTS</sequence>
<keyword evidence="2" id="KW-1185">Reference proteome</keyword>
<organism evidence="1 2">
    <name type="scientific">Boeremia exigua</name>
    <dbReference type="NCBI Taxonomy" id="749465"/>
    <lineage>
        <taxon>Eukaryota</taxon>
        <taxon>Fungi</taxon>
        <taxon>Dikarya</taxon>
        <taxon>Ascomycota</taxon>
        <taxon>Pezizomycotina</taxon>
        <taxon>Dothideomycetes</taxon>
        <taxon>Pleosporomycetidae</taxon>
        <taxon>Pleosporales</taxon>
        <taxon>Pleosporineae</taxon>
        <taxon>Didymellaceae</taxon>
        <taxon>Boeremia</taxon>
    </lineage>
</organism>
<dbReference type="EMBL" id="JAPHNI010000070">
    <property type="protein sequence ID" value="KAJ8117010.1"/>
    <property type="molecule type" value="Genomic_DNA"/>
</dbReference>
<comment type="caution">
    <text evidence="1">The sequence shown here is derived from an EMBL/GenBank/DDBJ whole genome shotgun (WGS) entry which is preliminary data.</text>
</comment>
<name>A0ACC2IPF0_9PLEO</name>
<gene>
    <name evidence="1" type="ORF">OPT61_g1694</name>
</gene>
<accession>A0ACC2IPF0</accession>
<proteinExistence type="predicted"/>